<dbReference type="InterPro" id="IPR036097">
    <property type="entry name" value="HisK_dim/P_sf"/>
</dbReference>
<evidence type="ECO:0000256" key="3">
    <source>
        <dbReference type="ARBA" id="ARBA00022553"/>
    </source>
</evidence>
<dbReference type="Gene3D" id="3.30.565.10">
    <property type="entry name" value="Histidine kinase-like ATPase, C-terminal domain"/>
    <property type="match status" value="1"/>
</dbReference>
<dbReference type="GO" id="GO:0005886">
    <property type="term" value="C:plasma membrane"/>
    <property type="evidence" value="ECO:0007669"/>
    <property type="project" value="TreeGrafter"/>
</dbReference>
<evidence type="ECO:0000259" key="8">
    <source>
        <dbReference type="PROSITE" id="PS50109"/>
    </source>
</evidence>
<evidence type="ECO:0000256" key="6">
    <source>
        <dbReference type="ARBA" id="ARBA00023012"/>
    </source>
</evidence>
<keyword evidence="7" id="KW-0472">Membrane</keyword>
<proteinExistence type="predicted"/>
<evidence type="ECO:0000256" key="5">
    <source>
        <dbReference type="ARBA" id="ARBA00022777"/>
    </source>
</evidence>
<protein>
    <recommendedName>
        <fullName evidence="2">histidine kinase</fullName>
        <ecNumber evidence="2">2.7.13.3</ecNumber>
    </recommendedName>
</protein>
<dbReference type="Gene3D" id="1.10.287.130">
    <property type="match status" value="1"/>
</dbReference>
<dbReference type="GO" id="GO:0016036">
    <property type="term" value="P:cellular response to phosphate starvation"/>
    <property type="evidence" value="ECO:0007669"/>
    <property type="project" value="TreeGrafter"/>
</dbReference>
<dbReference type="InterPro" id="IPR004358">
    <property type="entry name" value="Sig_transdc_His_kin-like_C"/>
</dbReference>
<keyword evidence="5 9" id="KW-0418">Kinase</keyword>
<dbReference type="SMART" id="SM00387">
    <property type="entry name" value="HATPase_c"/>
    <property type="match status" value="1"/>
</dbReference>
<evidence type="ECO:0000256" key="1">
    <source>
        <dbReference type="ARBA" id="ARBA00000085"/>
    </source>
</evidence>
<dbReference type="InterPro" id="IPR003594">
    <property type="entry name" value="HATPase_dom"/>
</dbReference>
<dbReference type="SUPFAM" id="SSF55874">
    <property type="entry name" value="ATPase domain of HSP90 chaperone/DNA topoisomerase II/histidine kinase"/>
    <property type="match status" value="1"/>
</dbReference>
<organism evidence="9">
    <name type="scientific">uncultured Sulfurovum sp</name>
    <dbReference type="NCBI Taxonomy" id="269237"/>
    <lineage>
        <taxon>Bacteria</taxon>
        <taxon>Pseudomonadati</taxon>
        <taxon>Campylobacterota</taxon>
        <taxon>Epsilonproteobacteria</taxon>
        <taxon>Campylobacterales</taxon>
        <taxon>Sulfurovaceae</taxon>
        <taxon>Sulfurovum</taxon>
        <taxon>environmental samples</taxon>
    </lineage>
</organism>
<dbReference type="EMBL" id="CACVAU010000085">
    <property type="protein sequence ID" value="CAA6826070.1"/>
    <property type="molecule type" value="Genomic_DNA"/>
</dbReference>
<dbReference type="PRINTS" id="PR00344">
    <property type="entry name" value="BCTRLSENSOR"/>
</dbReference>
<keyword evidence="6" id="KW-0902">Two-component regulatory system</keyword>
<dbReference type="CDD" id="cd00082">
    <property type="entry name" value="HisKA"/>
    <property type="match status" value="1"/>
</dbReference>
<dbReference type="InterPro" id="IPR005467">
    <property type="entry name" value="His_kinase_dom"/>
</dbReference>
<sequence length="352" mass="40969">MVKATDLKRVEIESFVKSFLLFFISMSTLISGLFYLYYLNELQDIDKETLAKMGICNYTLDCPKYSVDFVKKEGQVTYSLYKNEEELSSFYPIKGADDFFLKIFIKYDDYHQKVELLHAVLVRYLLLTLLVVLLLSITFSLYVLHPLRSALRLTQEFVKDILHDFNTPISTMRLNLSLLSEKQKGDTKIKRIERSVNTILSLQDNLRHYLLKYQNKEELFLLYDLVVERVDMIERNYMDIEYSIDIPKELNIQSNQKALSRILDNLLSNASKYNKEEGKVSIVYNPKNKELSITDTGKGIVQPKRVFERFYKEQSEGIGVGLNIVKKLCDELGIKISMSSEVNVGTKVYLKL</sequence>
<dbReference type="SUPFAM" id="SSF47384">
    <property type="entry name" value="Homodimeric domain of signal transducing histidine kinase"/>
    <property type="match status" value="1"/>
</dbReference>
<keyword evidence="3" id="KW-0597">Phosphoprotein</keyword>
<dbReference type="GO" id="GO:0004721">
    <property type="term" value="F:phosphoprotein phosphatase activity"/>
    <property type="evidence" value="ECO:0007669"/>
    <property type="project" value="TreeGrafter"/>
</dbReference>
<feature type="domain" description="Histidine kinase" evidence="8">
    <location>
        <begin position="160"/>
        <end position="352"/>
    </location>
</feature>
<evidence type="ECO:0000256" key="4">
    <source>
        <dbReference type="ARBA" id="ARBA00022679"/>
    </source>
</evidence>
<dbReference type="InterPro" id="IPR036890">
    <property type="entry name" value="HATPase_C_sf"/>
</dbReference>
<evidence type="ECO:0000313" key="9">
    <source>
        <dbReference type="EMBL" id="CAA6826070.1"/>
    </source>
</evidence>
<dbReference type="AlphaFoldDB" id="A0A6S6U9U4"/>
<dbReference type="PANTHER" id="PTHR45453:SF1">
    <property type="entry name" value="PHOSPHATE REGULON SENSOR PROTEIN PHOR"/>
    <property type="match status" value="1"/>
</dbReference>
<name>A0A6S6U9U4_9BACT</name>
<keyword evidence="7" id="KW-1133">Transmembrane helix</keyword>
<dbReference type="PROSITE" id="PS50109">
    <property type="entry name" value="HIS_KIN"/>
    <property type="match status" value="1"/>
</dbReference>
<dbReference type="Pfam" id="PF02518">
    <property type="entry name" value="HATPase_c"/>
    <property type="match status" value="1"/>
</dbReference>
<dbReference type="GO" id="GO:0000155">
    <property type="term" value="F:phosphorelay sensor kinase activity"/>
    <property type="evidence" value="ECO:0007669"/>
    <property type="project" value="InterPro"/>
</dbReference>
<evidence type="ECO:0000256" key="2">
    <source>
        <dbReference type="ARBA" id="ARBA00012438"/>
    </source>
</evidence>
<dbReference type="InterPro" id="IPR003661">
    <property type="entry name" value="HisK_dim/P_dom"/>
</dbReference>
<reference evidence="9" key="1">
    <citation type="submission" date="2020-01" db="EMBL/GenBank/DDBJ databases">
        <authorList>
            <person name="Meier V. D."/>
            <person name="Meier V D."/>
        </authorList>
    </citation>
    <scope>NUCLEOTIDE SEQUENCE</scope>
    <source>
        <strain evidence="9">HLG_WM_MAG_05</strain>
    </source>
</reference>
<evidence type="ECO:0000256" key="7">
    <source>
        <dbReference type="SAM" id="Phobius"/>
    </source>
</evidence>
<dbReference type="EC" id="2.7.13.3" evidence="2"/>
<keyword evidence="4" id="KW-0808">Transferase</keyword>
<feature type="transmembrane region" description="Helical" evidence="7">
    <location>
        <begin position="20"/>
        <end position="38"/>
    </location>
</feature>
<comment type="catalytic activity">
    <reaction evidence="1">
        <text>ATP + protein L-histidine = ADP + protein N-phospho-L-histidine.</text>
        <dbReference type="EC" id="2.7.13.3"/>
    </reaction>
</comment>
<feature type="transmembrane region" description="Helical" evidence="7">
    <location>
        <begin position="124"/>
        <end position="144"/>
    </location>
</feature>
<dbReference type="InterPro" id="IPR050351">
    <property type="entry name" value="BphY/WalK/GraS-like"/>
</dbReference>
<keyword evidence="7" id="KW-0812">Transmembrane</keyword>
<accession>A0A6S6U9U4</accession>
<dbReference type="PANTHER" id="PTHR45453">
    <property type="entry name" value="PHOSPHATE REGULON SENSOR PROTEIN PHOR"/>
    <property type="match status" value="1"/>
</dbReference>
<gene>
    <name evidence="9" type="ORF">HELGO_WM7537</name>
</gene>
<dbReference type="Pfam" id="PF00512">
    <property type="entry name" value="HisKA"/>
    <property type="match status" value="1"/>
</dbReference>